<sequence>MILCFSQGEAQGRVASQKTTFTRKVIRYNKQSVPGGVDKEDDEWTTAPEAFCSASSTEDDADIRPEYARLFHKLVI</sequence>
<proteinExistence type="predicted"/>
<dbReference type="Proteomes" id="UP000887572">
    <property type="component" value="Unplaced"/>
</dbReference>
<accession>A0A914HTW5</accession>
<keyword evidence="1" id="KW-1185">Reference proteome</keyword>
<protein>
    <submittedName>
        <fullName evidence="2">Uncharacterized protein</fullName>
    </submittedName>
</protein>
<evidence type="ECO:0000313" key="1">
    <source>
        <dbReference type="Proteomes" id="UP000887572"/>
    </source>
</evidence>
<evidence type="ECO:0000313" key="2">
    <source>
        <dbReference type="WBParaSite" id="Gr19_v10_g4168.t1"/>
    </source>
</evidence>
<dbReference type="WBParaSite" id="Gr19_v10_g4168.t1">
    <property type="protein sequence ID" value="Gr19_v10_g4168.t1"/>
    <property type="gene ID" value="Gr19_v10_g4168"/>
</dbReference>
<name>A0A914HTW5_GLORO</name>
<organism evidence="1 2">
    <name type="scientific">Globodera rostochiensis</name>
    <name type="common">Golden nematode worm</name>
    <name type="synonym">Heterodera rostochiensis</name>
    <dbReference type="NCBI Taxonomy" id="31243"/>
    <lineage>
        <taxon>Eukaryota</taxon>
        <taxon>Metazoa</taxon>
        <taxon>Ecdysozoa</taxon>
        <taxon>Nematoda</taxon>
        <taxon>Chromadorea</taxon>
        <taxon>Rhabditida</taxon>
        <taxon>Tylenchina</taxon>
        <taxon>Tylenchomorpha</taxon>
        <taxon>Tylenchoidea</taxon>
        <taxon>Heteroderidae</taxon>
        <taxon>Heteroderinae</taxon>
        <taxon>Globodera</taxon>
    </lineage>
</organism>
<dbReference type="AlphaFoldDB" id="A0A914HTW5"/>
<reference evidence="2" key="1">
    <citation type="submission" date="2022-11" db="UniProtKB">
        <authorList>
            <consortium name="WormBaseParasite"/>
        </authorList>
    </citation>
    <scope>IDENTIFICATION</scope>
</reference>